<dbReference type="EMBL" id="NJBN01000007">
    <property type="protein sequence ID" value="TKJ39789.1"/>
    <property type="molecule type" value="Genomic_DNA"/>
</dbReference>
<evidence type="ECO:0000313" key="3">
    <source>
        <dbReference type="EMBL" id="TKJ39789.1"/>
    </source>
</evidence>
<dbReference type="Pfam" id="PF13411">
    <property type="entry name" value="MerR_1"/>
    <property type="match status" value="1"/>
</dbReference>
<dbReference type="SUPFAM" id="SSF46955">
    <property type="entry name" value="Putative DNA-binding domain"/>
    <property type="match status" value="1"/>
</dbReference>
<dbReference type="InterPro" id="IPR047057">
    <property type="entry name" value="MerR_fam"/>
</dbReference>
<evidence type="ECO:0000313" key="4">
    <source>
        <dbReference type="Proteomes" id="UP000319619"/>
    </source>
</evidence>
<dbReference type="Proteomes" id="UP000319619">
    <property type="component" value="Unassembled WGS sequence"/>
</dbReference>
<dbReference type="GO" id="GO:0003677">
    <property type="term" value="F:DNA binding"/>
    <property type="evidence" value="ECO:0007669"/>
    <property type="project" value="UniProtKB-KW"/>
</dbReference>
<protein>
    <recommendedName>
        <fullName evidence="2">HTH merR-type domain-containing protein</fullName>
    </recommendedName>
</protein>
<dbReference type="SMART" id="SM00422">
    <property type="entry name" value="HTH_MERR"/>
    <property type="match status" value="1"/>
</dbReference>
<dbReference type="InterPro" id="IPR009061">
    <property type="entry name" value="DNA-bd_dom_put_sf"/>
</dbReference>
<keyword evidence="1" id="KW-0238">DNA-binding</keyword>
<evidence type="ECO:0000259" key="2">
    <source>
        <dbReference type="PROSITE" id="PS50937"/>
    </source>
</evidence>
<dbReference type="PANTHER" id="PTHR30204">
    <property type="entry name" value="REDOX-CYCLING DRUG-SENSING TRANSCRIPTIONAL ACTIVATOR SOXR"/>
    <property type="match status" value="1"/>
</dbReference>
<dbReference type="Gene3D" id="1.10.1660.10">
    <property type="match status" value="1"/>
</dbReference>
<organism evidence="3 4">
    <name type="scientific">candidate division LCP-89 bacterium B3_LCP</name>
    <dbReference type="NCBI Taxonomy" id="2012998"/>
    <lineage>
        <taxon>Bacteria</taxon>
        <taxon>Pseudomonadati</taxon>
        <taxon>Bacteria division LCP-89</taxon>
    </lineage>
</organism>
<reference evidence="3 4" key="1">
    <citation type="submission" date="2017-06" db="EMBL/GenBank/DDBJ databases">
        <title>Novel microbial phyla capable of carbon fixation and sulfur reduction in deep-sea sediments.</title>
        <authorList>
            <person name="Huang J."/>
            <person name="Baker B."/>
            <person name="Wang Y."/>
        </authorList>
    </citation>
    <scope>NUCLEOTIDE SEQUENCE [LARGE SCALE GENOMIC DNA]</scope>
    <source>
        <strain evidence="3">B3_LCP</strain>
    </source>
</reference>
<dbReference type="GO" id="GO:0003700">
    <property type="term" value="F:DNA-binding transcription factor activity"/>
    <property type="evidence" value="ECO:0007669"/>
    <property type="project" value="InterPro"/>
</dbReference>
<proteinExistence type="predicted"/>
<dbReference type="PROSITE" id="PS50937">
    <property type="entry name" value="HTH_MERR_2"/>
    <property type="match status" value="1"/>
</dbReference>
<accession>A0A532UY13</accession>
<name>A0A532UY13_UNCL8</name>
<dbReference type="InterPro" id="IPR000551">
    <property type="entry name" value="MerR-type_HTH_dom"/>
</dbReference>
<feature type="domain" description="HTH merR-type" evidence="2">
    <location>
        <begin position="11"/>
        <end position="82"/>
    </location>
</feature>
<dbReference type="PANTHER" id="PTHR30204:SF15">
    <property type="entry name" value="BLL5018 PROTEIN"/>
    <property type="match status" value="1"/>
</dbReference>
<comment type="caution">
    <text evidence="3">The sequence shown here is derived from an EMBL/GenBank/DDBJ whole genome shotgun (WGS) entry which is preliminary data.</text>
</comment>
<dbReference type="AlphaFoldDB" id="A0A532UY13"/>
<evidence type="ECO:0000256" key="1">
    <source>
        <dbReference type="ARBA" id="ARBA00023125"/>
    </source>
</evidence>
<sequence>MKPIKLPEETLYSIAQVNAITGVAKPTIRFWEKEFRDFLNPMRTQGNQRRYKRTDINMIERINHLVRTEGFTLEGARRKLDTEYDDEPRAKIPDDDQLAKLADTMSDYLLKKLLEKSTA</sequence>
<gene>
    <name evidence="3" type="ORF">CEE37_10965</name>
</gene>